<keyword evidence="1 6" id="KW-0597">Phosphoprotein</keyword>
<dbReference type="GO" id="GO:0000156">
    <property type="term" value="F:phosphorelay response regulator activity"/>
    <property type="evidence" value="ECO:0007669"/>
    <property type="project" value="TreeGrafter"/>
</dbReference>
<evidence type="ECO:0000256" key="3">
    <source>
        <dbReference type="ARBA" id="ARBA00023015"/>
    </source>
</evidence>
<feature type="DNA-binding region" description="OmpR/PhoB-type" evidence="7">
    <location>
        <begin position="126"/>
        <end position="224"/>
    </location>
</feature>
<dbReference type="GO" id="GO:0032993">
    <property type="term" value="C:protein-DNA complex"/>
    <property type="evidence" value="ECO:0007669"/>
    <property type="project" value="TreeGrafter"/>
</dbReference>
<dbReference type="InterPro" id="IPR011006">
    <property type="entry name" value="CheY-like_superfamily"/>
</dbReference>
<dbReference type="PANTHER" id="PTHR48111:SF76">
    <property type="entry name" value="TWO-COMPONENT RESPONSE REGULATOR"/>
    <property type="match status" value="1"/>
</dbReference>
<evidence type="ECO:0000313" key="10">
    <source>
        <dbReference type="EMBL" id="QGM44574.1"/>
    </source>
</evidence>
<organism evidence="10 11">
    <name type="scientific">Methylocystis heyeri</name>
    <dbReference type="NCBI Taxonomy" id="391905"/>
    <lineage>
        <taxon>Bacteria</taxon>
        <taxon>Pseudomonadati</taxon>
        <taxon>Pseudomonadota</taxon>
        <taxon>Alphaproteobacteria</taxon>
        <taxon>Hyphomicrobiales</taxon>
        <taxon>Methylocystaceae</taxon>
        <taxon>Methylocystis</taxon>
    </lineage>
</organism>
<dbReference type="SMART" id="SM00448">
    <property type="entry name" value="REC"/>
    <property type="match status" value="1"/>
</dbReference>
<dbReference type="GO" id="GO:0006355">
    <property type="term" value="P:regulation of DNA-templated transcription"/>
    <property type="evidence" value="ECO:0007669"/>
    <property type="project" value="InterPro"/>
</dbReference>
<dbReference type="InterPro" id="IPR001789">
    <property type="entry name" value="Sig_transdc_resp-reg_receiver"/>
</dbReference>
<dbReference type="AlphaFoldDB" id="A0A6B8K8L9"/>
<evidence type="ECO:0000256" key="4">
    <source>
        <dbReference type="ARBA" id="ARBA00023125"/>
    </source>
</evidence>
<keyword evidence="11" id="KW-1185">Reference proteome</keyword>
<dbReference type="KEGG" id="mhey:H2LOC_002080"/>
<dbReference type="FunFam" id="1.10.10.10:FF:000005">
    <property type="entry name" value="Two-component system response regulator"/>
    <property type="match status" value="1"/>
</dbReference>
<dbReference type="OrthoDB" id="9802426at2"/>
<sequence>MRILIIEDDKEASAYLVKAFREQGHVADQAGDGLEGYAAAREGEYDVLVVDRMLPKLDGLSLISGLREQNIETPTLILSALGQVDDRVKGLRAGGDDYLAKPYAFSELLARVEALARRRSGARGEATVYRVGDLELDRLSHEVSVAGKEVVLQPREYRLLEYLMKHAGQVVTRTMLLENVWDYHFDPQTNVIDVHISRLRSKIDKGRETPLLHTIRGAGYMIRESAR</sequence>
<dbReference type="PROSITE" id="PS50110">
    <property type="entry name" value="RESPONSE_REGULATORY"/>
    <property type="match status" value="1"/>
</dbReference>
<dbReference type="Gene3D" id="1.10.10.10">
    <property type="entry name" value="Winged helix-like DNA-binding domain superfamily/Winged helix DNA-binding domain"/>
    <property type="match status" value="1"/>
</dbReference>
<dbReference type="PROSITE" id="PS51755">
    <property type="entry name" value="OMPR_PHOB"/>
    <property type="match status" value="1"/>
</dbReference>
<feature type="domain" description="Response regulatory" evidence="8">
    <location>
        <begin position="2"/>
        <end position="116"/>
    </location>
</feature>
<dbReference type="SMART" id="SM00862">
    <property type="entry name" value="Trans_reg_C"/>
    <property type="match status" value="1"/>
</dbReference>
<dbReference type="GO" id="GO:0005829">
    <property type="term" value="C:cytosol"/>
    <property type="evidence" value="ECO:0007669"/>
    <property type="project" value="TreeGrafter"/>
</dbReference>
<reference evidence="10 11" key="1">
    <citation type="submission" date="2019-11" db="EMBL/GenBank/DDBJ databases">
        <title>The genome sequence of Methylocystis heyeri.</title>
        <authorList>
            <person name="Oshkin I.Y."/>
            <person name="Miroshnikov K."/>
            <person name="Dedysh S.N."/>
        </authorList>
    </citation>
    <scope>NUCLEOTIDE SEQUENCE [LARGE SCALE GENOMIC DNA]</scope>
    <source>
        <strain evidence="10 11">H2</strain>
    </source>
</reference>
<evidence type="ECO:0000256" key="6">
    <source>
        <dbReference type="PROSITE-ProRule" id="PRU00169"/>
    </source>
</evidence>
<dbReference type="EMBL" id="CP046052">
    <property type="protein sequence ID" value="QGM44574.1"/>
    <property type="molecule type" value="Genomic_DNA"/>
</dbReference>
<dbReference type="Gene3D" id="6.10.250.690">
    <property type="match status" value="1"/>
</dbReference>
<dbReference type="RefSeq" id="WP_136494873.1">
    <property type="nucleotide sequence ID" value="NZ_CP046052.1"/>
</dbReference>
<keyword evidence="2" id="KW-0902">Two-component regulatory system</keyword>
<dbReference type="PANTHER" id="PTHR48111">
    <property type="entry name" value="REGULATOR OF RPOS"/>
    <property type="match status" value="1"/>
</dbReference>
<dbReference type="Proteomes" id="UP000309061">
    <property type="component" value="Chromosome"/>
</dbReference>
<keyword evidence="3" id="KW-0805">Transcription regulation</keyword>
<feature type="domain" description="OmpR/PhoB-type" evidence="9">
    <location>
        <begin position="126"/>
        <end position="224"/>
    </location>
</feature>
<accession>A0A6B8K8L9</accession>
<dbReference type="CDD" id="cd00383">
    <property type="entry name" value="trans_reg_C"/>
    <property type="match status" value="1"/>
</dbReference>
<evidence type="ECO:0000259" key="9">
    <source>
        <dbReference type="PROSITE" id="PS51755"/>
    </source>
</evidence>
<evidence type="ECO:0000259" key="8">
    <source>
        <dbReference type="PROSITE" id="PS50110"/>
    </source>
</evidence>
<evidence type="ECO:0000256" key="2">
    <source>
        <dbReference type="ARBA" id="ARBA00023012"/>
    </source>
</evidence>
<dbReference type="InterPro" id="IPR036388">
    <property type="entry name" value="WH-like_DNA-bd_sf"/>
</dbReference>
<keyword evidence="4 7" id="KW-0238">DNA-binding</keyword>
<dbReference type="GO" id="GO:0000976">
    <property type="term" value="F:transcription cis-regulatory region binding"/>
    <property type="evidence" value="ECO:0007669"/>
    <property type="project" value="TreeGrafter"/>
</dbReference>
<gene>
    <name evidence="10" type="ORF">H2LOC_002080</name>
</gene>
<dbReference type="Gene3D" id="3.40.50.2300">
    <property type="match status" value="1"/>
</dbReference>
<proteinExistence type="predicted"/>
<dbReference type="InterPro" id="IPR001867">
    <property type="entry name" value="OmpR/PhoB-type_DNA-bd"/>
</dbReference>
<evidence type="ECO:0000256" key="7">
    <source>
        <dbReference type="PROSITE-ProRule" id="PRU01091"/>
    </source>
</evidence>
<evidence type="ECO:0000256" key="5">
    <source>
        <dbReference type="ARBA" id="ARBA00023163"/>
    </source>
</evidence>
<protein>
    <submittedName>
        <fullName evidence="10">Response regulator</fullName>
    </submittedName>
</protein>
<feature type="modified residue" description="4-aspartylphosphate" evidence="6">
    <location>
        <position position="51"/>
    </location>
</feature>
<dbReference type="Pfam" id="PF00072">
    <property type="entry name" value="Response_reg"/>
    <property type="match status" value="1"/>
</dbReference>
<dbReference type="Pfam" id="PF00486">
    <property type="entry name" value="Trans_reg_C"/>
    <property type="match status" value="1"/>
</dbReference>
<name>A0A6B8K8L9_9HYPH</name>
<dbReference type="SUPFAM" id="SSF52172">
    <property type="entry name" value="CheY-like"/>
    <property type="match status" value="1"/>
</dbReference>
<dbReference type="InterPro" id="IPR039420">
    <property type="entry name" value="WalR-like"/>
</dbReference>
<evidence type="ECO:0000256" key="1">
    <source>
        <dbReference type="ARBA" id="ARBA00022553"/>
    </source>
</evidence>
<keyword evidence="5" id="KW-0804">Transcription</keyword>
<evidence type="ECO:0000313" key="11">
    <source>
        <dbReference type="Proteomes" id="UP000309061"/>
    </source>
</evidence>